<sequence length="84" mass="9288">MRIDRDAPDGEWGVSPSHREIQGEMRKRRKTGTDPIPSKKTANPILGTVPQKPKCCHAGHKQQLLSKVDTKSLIKGTDPQTTVC</sequence>
<feature type="region of interest" description="Disordered" evidence="1">
    <location>
        <begin position="1"/>
        <end position="52"/>
    </location>
</feature>
<protein>
    <submittedName>
        <fullName evidence="2">Uncharacterized protein</fullName>
    </submittedName>
</protein>
<evidence type="ECO:0000256" key="1">
    <source>
        <dbReference type="SAM" id="MobiDB-lite"/>
    </source>
</evidence>
<dbReference type="AlphaFoldDB" id="A0A1G9U361"/>
<dbReference type="STRING" id="482461.SAMN05216244_2828"/>
<keyword evidence="3" id="KW-1185">Reference proteome</keyword>
<evidence type="ECO:0000313" key="3">
    <source>
        <dbReference type="Proteomes" id="UP000182347"/>
    </source>
</evidence>
<dbReference type="EMBL" id="FNHF01000003">
    <property type="protein sequence ID" value="SDM53955.1"/>
    <property type="molecule type" value="Genomic_DNA"/>
</dbReference>
<dbReference type="Proteomes" id="UP000182347">
    <property type="component" value="Unassembled WGS sequence"/>
</dbReference>
<accession>A0A1G9U361</accession>
<gene>
    <name evidence="2" type="ORF">SAMN05216244_2828</name>
</gene>
<organism evidence="2 3">
    <name type="scientific">Sediminibacillus halophilus</name>
    <dbReference type="NCBI Taxonomy" id="482461"/>
    <lineage>
        <taxon>Bacteria</taxon>
        <taxon>Bacillati</taxon>
        <taxon>Bacillota</taxon>
        <taxon>Bacilli</taxon>
        <taxon>Bacillales</taxon>
        <taxon>Bacillaceae</taxon>
        <taxon>Sediminibacillus</taxon>
    </lineage>
</organism>
<proteinExistence type="predicted"/>
<evidence type="ECO:0000313" key="2">
    <source>
        <dbReference type="EMBL" id="SDM53955.1"/>
    </source>
</evidence>
<name>A0A1G9U361_9BACI</name>
<reference evidence="3" key="1">
    <citation type="submission" date="2016-10" db="EMBL/GenBank/DDBJ databases">
        <authorList>
            <person name="Varghese N."/>
            <person name="Submissions S."/>
        </authorList>
    </citation>
    <scope>NUCLEOTIDE SEQUENCE [LARGE SCALE GENOMIC DNA]</scope>
    <source>
        <strain evidence="3">CGMCC 1.6199</strain>
    </source>
</reference>